<name>B9K9P1_THENN</name>
<dbReference type="PANTHER" id="PTHR30268:SF0">
    <property type="entry name" value="L-RHAMNOSE ISOMERASE"/>
    <property type="match status" value="1"/>
</dbReference>
<keyword evidence="3 5" id="KW-0413">Isomerase</keyword>
<keyword evidence="2" id="KW-0464">Manganese</keyword>
<dbReference type="InterPro" id="IPR050337">
    <property type="entry name" value="L-rhamnose_isomerase"/>
</dbReference>
<dbReference type="InterPro" id="IPR013022">
    <property type="entry name" value="Xyl_isomerase-like_TIM-brl"/>
</dbReference>
<organism evidence="5 6">
    <name type="scientific">Thermotoga neapolitana (strain ATCC 49049 / DSM 4359 / NBRC 107923 / NS-E)</name>
    <dbReference type="NCBI Taxonomy" id="309803"/>
    <lineage>
        <taxon>Bacteria</taxon>
        <taxon>Thermotogati</taxon>
        <taxon>Thermotogota</taxon>
        <taxon>Thermotogae</taxon>
        <taxon>Thermotogales</taxon>
        <taxon>Thermotogaceae</taxon>
        <taxon>Thermotoga</taxon>
    </lineage>
</organism>
<dbReference type="InterPro" id="IPR013457">
    <property type="entry name" value="Rhamnose_iso-rel"/>
</dbReference>
<sequence length="383" mass="44694">MMNMEEIFRELDELKFELPSWAFSDAGTRFAVFHEEGAACNVFERIEDAALVHELTGCCPSVALHIPWDRVENWEELKEFAKEKGLRIGAINPNLFQDPDYKYGSLTNPSEKIRKKAIAHVMECVDIAVKTDSKVISLWLADGTDYPGQDDFRSRKKRLEESLKYIYDNMPEDMYLFIEYKFFEPAFYHTDIPDWGTSYLLAEKLGERALVLVDLGHHAQGTNIEYIVATLLSERKLGGFHLNNRKYADDDLTIASINPYEVFLIFKEIVFAWRDPELSDFAKKVVLMFDQAHITKPKILATVQSVVMAQELFAKALLIDENRLREAQKKCDVVEAEEALMDAFRTDVRPLLREYRRRKNLPEDPIKVFREGNYMEKRRRERR</sequence>
<evidence type="ECO:0000259" key="4">
    <source>
        <dbReference type="Pfam" id="PF01261"/>
    </source>
</evidence>
<evidence type="ECO:0000256" key="1">
    <source>
        <dbReference type="ARBA" id="ARBA00022723"/>
    </source>
</evidence>
<dbReference type="Pfam" id="PF01261">
    <property type="entry name" value="AP_endonuc_2"/>
    <property type="match status" value="1"/>
</dbReference>
<gene>
    <name evidence="5" type="ordered locus">CTN_1498</name>
</gene>
<dbReference type="eggNOG" id="COG4952">
    <property type="taxonomic scope" value="Bacteria"/>
</dbReference>
<dbReference type="Gene3D" id="3.20.20.150">
    <property type="entry name" value="Divalent-metal-dependent TIM barrel enzymes"/>
    <property type="match status" value="1"/>
</dbReference>
<dbReference type="GO" id="GO:0019324">
    <property type="term" value="P:L-lyxose metabolic process"/>
    <property type="evidence" value="ECO:0007669"/>
    <property type="project" value="TreeGrafter"/>
</dbReference>
<accession>B9K9P1</accession>
<dbReference type="NCBIfam" id="TIGR02635">
    <property type="entry name" value="RhaI_grampos"/>
    <property type="match status" value="1"/>
</dbReference>
<dbReference type="EMBL" id="CP000916">
    <property type="protein sequence ID" value="ACM23674.1"/>
    <property type="molecule type" value="Genomic_DNA"/>
</dbReference>
<dbReference type="GO" id="GO:0008740">
    <property type="term" value="F:L-rhamnose isomerase activity"/>
    <property type="evidence" value="ECO:0007669"/>
    <property type="project" value="TreeGrafter"/>
</dbReference>
<reference evidence="5 6" key="1">
    <citation type="journal article" date="2009" name="Biosci. Biotechnol. Biochem.">
        <title>WeGAS: a web-based microbial genome annotation system.</title>
        <authorList>
            <person name="Lee D."/>
            <person name="Seo H."/>
            <person name="Park C."/>
            <person name="Park K."/>
        </authorList>
    </citation>
    <scope>NUCLEOTIDE SEQUENCE [LARGE SCALE GENOMIC DNA]</scope>
    <source>
        <strain evidence="6">ATCC 49049 / DSM 4359 / NBRC 107923 / NS-E</strain>
    </source>
</reference>
<proteinExistence type="predicted"/>
<protein>
    <submittedName>
        <fullName evidence="5">Sugar isomerase</fullName>
    </submittedName>
</protein>
<dbReference type="InterPro" id="IPR036237">
    <property type="entry name" value="Xyl_isomerase-like_sf"/>
</dbReference>
<evidence type="ECO:0000256" key="2">
    <source>
        <dbReference type="ARBA" id="ARBA00023211"/>
    </source>
</evidence>
<dbReference type="STRING" id="309803.CTN_1498"/>
<dbReference type="PANTHER" id="PTHR30268">
    <property type="entry name" value="L-RHAMNOSE ISOMERASE"/>
    <property type="match status" value="1"/>
</dbReference>
<keyword evidence="1" id="KW-0479">Metal-binding</keyword>
<dbReference type="KEGG" id="tna:CTN_1498"/>
<dbReference type="GO" id="GO:0046872">
    <property type="term" value="F:metal ion binding"/>
    <property type="evidence" value="ECO:0007669"/>
    <property type="project" value="UniProtKB-KW"/>
</dbReference>
<dbReference type="AlphaFoldDB" id="B9K9P1"/>
<keyword evidence="6" id="KW-1185">Reference proteome</keyword>
<evidence type="ECO:0000313" key="5">
    <source>
        <dbReference type="EMBL" id="ACM23674.1"/>
    </source>
</evidence>
<dbReference type="SUPFAM" id="SSF51658">
    <property type="entry name" value="Xylose isomerase-like"/>
    <property type="match status" value="1"/>
</dbReference>
<feature type="domain" description="Xylose isomerase-like TIM barrel" evidence="4">
    <location>
        <begin position="72"/>
        <end position="250"/>
    </location>
</feature>
<evidence type="ECO:0000313" key="6">
    <source>
        <dbReference type="Proteomes" id="UP000000445"/>
    </source>
</evidence>
<evidence type="ECO:0000256" key="3">
    <source>
        <dbReference type="ARBA" id="ARBA00023235"/>
    </source>
</evidence>
<dbReference type="GO" id="GO:0019301">
    <property type="term" value="P:rhamnose catabolic process"/>
    <property type="evidence" value="ECO:0007669"/>
    <property type="project" value="TreeGrafter"/>
</dbReference>
<dbReference type="Proteomes" id="UP000000445">
    <property type="component" value="Chromosome"/>
</dbReference>
<dbReference type="HOGENOM" id="CLU_059875_0_0_0"/>